<feature type="transmembrane region" description="Helical" evidence="7">
    <location>
        <begin position="37"/>
        <end position="57"/>
    </location>
</feature>
<dbReference type="GO" id="GO:0005886">
    <property type="term" value="C:plasma membrane"/>
    <property type="evidence" value="ECO:0007669"/>
    <property type="project" value="UniProtKB-SubCell"/>
</dbReference>
<dbReference type="InterPro" id="IPR003416">
    <property type="entry name" value="MgtC/SapB/SrpB/YhiD_fam"/>
</dbReference>
<evidence type="ECO:0000313" key="9">
    <source>
        <dbReference type="EMBL" id="OGZ31931.1"/>
    </source>
</evidence>
<gene>
    <name evidence="9" type="ORF">A3H02_00385</name>
</gene>
<evidence type="ECO:0000313" key="10">
    <source>
        <dbReference type="Proteomes" id="UP000176787"/>
    </source>
</evidence>
<accession>A0A1G2F300</accession>
<feature type="transmembrane region" description="Helical" evidence="7">
    <location>
        <begin position="94"/>
        <end position="110"/>
    </location>
</feature>
<evidence type="ECO:0000256" key="7">
    <source>
        <dbReference type="SAM" id="Phobius"/>
    </source>
</evidence>
<keyword evidence="3" id="KW-1003">Cell membrane</keyword>
<evidence type="ECO:0000256" key="6">
    <source>
        <dbReference type="ARBA" id="ARBA00023136"/>
    </source>
</evidence>
<sequence length="153" mass="16171">MDETSLKFIFQLVLASVLGLLIGVERWRKGKPAGMRTFALVALGSALFTILSVEGFKNLGFANIDPSRVAANIVLGVGFLGAGIIFLKGGNVRGITTAAVVWICAAIGMAVGLKMYLIAVSATILALIILVVIRRLESELSPIRAGDNEDENV</sequence>
<evidence type="ECO:0000259" key="8">
    <source>
        <dbReference type="Pfam" id="PF02308"/>
    </source>
</evidence>
<dbReference type="InterPro" id="IPR049177">
    <property type="entry name" value="MgtC_SapB_SrpB_YhiD_N"/>
</dbReference>
<reference evidence="9 10" key="1">
    <citation type="journal article" date="2016" name="Nat. Commun.">
        <title>Thousands of microbial genomes shed light on interconnected biogeochemical processes in an aquifer system.</title>
        <authorList>
            <person name="Anantharaman K."/>
            <person name="Brown C.T."/>
            <person name="Hug L.A."/>
            <person name="Sharon I."/>
            <person name="Castelle C.J."/>
            <person name="Probst A.J."/>
            <person name="Thomas B.C."/>
            <person name="Singh A."/>
            <person name="Wilkins M.J."/>
            <person name="Karaoz U."/>
            <person name="Brodie E.L."/>
            <person name="Williams K.H."/>
            <person name="Hubbard S.S."/>
            <person name="Banfield J.F."/>
        </authorList>
    </citation>
    <scope>NUCLEOTIDE SEQUENCE [LARGE SCALE GENOMIC DNA]</scope>
</reference>
<proteinExistence type="inferred from homology"/>
<keyword evidence="6 7" id="KW-0472">Membrane</keyword>
<protein>
    <recommendedName>
        <fullName evidence="8">MgtC/SapB/SrpB/YhiD N-terminal domain-containing protein</fullName>
    </recommendedName>
</protein>
<evidence type="ECO:0000256" key="2">
    <source>
        <dbReference type="ARBA" id="ARBA00009298"/>
    </source>
</evidence>
<name>A0A1G2F300_9BACT</name>
<evidence type="ECO:0000256" key="1">
    <source>
        <dbReference type="ARBA" id="ARBA00004651"/>
    </source>
</evidence>
<evidence type="ECO:0000256" key="3">
    <source>
        <dbReference type="ARBA" id="ARBA00022475"/>
    </source>
</evidence>
<feature type="transmembrane region" description="Helical" evidence="7">
    <location>
        <begin position="116"/>
        <end position="133"/>
    </location>
</feature>
<keyword evidence="5 7" id="KW-1133">Transmembrane helix</keyword>
<dbReference type="AlphaFoldDB" id="A0A1G2F300"/>
<evidence type="ECO:0000256" key="4">
    <source>
        <dbReference type="ARBA" id="ARBA00022692"/>
    </source>
</evidence>
<dbReference type="STRING" id="1801726.A3H02_00385"/>
<comment type="caution">
    <text evidence="9">The sequence shown here is derived from an EMBL/GenBank/DDBJ whole genome shotgun (WGS) entry which is preliminary data.</text>
</comment>
<dbReference type="PANTHER" id="PTHR33778:SF1">
    <property type="entry name" value="MAGNESIUM TRANSPORTER YHID-RELATED"/>
    <property type="match status" value="1"/>
</dbReference>
<feature type="transmembrane region" description="Helical" evidence="7">
    <location>
        <begin position="6"/>
        <end position="25"/>
    </location>
</feature>
<comment type="subcellular location">
    <subcellularLocation>
        <location evidence="1">Cell membrane</location>
        <topology evidence="1">Multi-pass membrane protein</topology>
    </subcellularLocation>
</comment>
<dbReference type="PANTHER" id="PTHR33778">
    <property type="entry name" value="PROTEIN MGTC"/>
    <property type="match status" value="1"/>
</dbReference>
<evidence type="ECO:0000256" key="5">
    <source>
        <dbReference type="ARBA" id="ARBA00022989"/>
    </source>
</evidence>
<organism evidence="9 10">
    <name type="scientific">Candidatus Niyogibacteria bacterium RIFCSPLOWO2_12_FULL_41_13</name>
    <dbReference type="NCBI Taxonomy" id="1801726"/>
    <lineage>
        <taxon>Bacteria</taxon>
        <taxon>Candidatus Niyogiibacteriota</taxon>
    </lineage>
</organism>
<comment type="similarity">
    <text evidence="2">Belongs to the MgtC/SapB family.</text>
</comment>
<feature type="transmembrane region" description="Helical" evidence="7">
    <location>
        <begin position="69"/>
        <end position="87"/>
    </location>
</feature>
<keyword evidence="4 7" id="KW-0812">Transmembrane</keyword>
<feature type="domain" description="MgtC/SapB/SrpB/YhiD N-terminal" evidence="8">
    <location>
        <begin position="12"/>
        <end position="138"/>
    </location>
</feature>
<dbReference type="Pfam" id="PF02308">
    <property type="entry name" value="MgtC"/>
    <property type="match status" value="1"/>
</dbReference>
<dbReference type="Proteomes" id="UP000176787">
    <property type="component" value="Unassembled WGS sequence"/>
</dbReference>
<dbReference type="EMBL" id="MHMS01000018">
    <property type="protein sequence ID" value="OGZ31931.1"/>
    <property type="molecule type" value="Genomic_DNA"/>
</dbReference>
<dbReference type="PRINTS" id="PR01837">
    <property type="entry name" value="MGTCSAPBPROT"/>
</dbReference>